<proteinExistence type="predicted"/>
<evidence type="ECO:0000256" key="1">
    <source>
        <dbReference type="ARBA" id="ARBA00022676"/>
    </source>
</evidence>
<evidence type="ECO:0000313" key="3">
    <source>
        <dbReference type="EMBL" id="TVM15880.1"/>
    </source>
</evidence>
<organism evidence="3 4">
    <name type="scientific">Oceanidesulfovibrio indonesiensis</name>
    <dbReference type="NCBI Taxonomy" id="54767"/>
    <lineage>
        <taxon>Bacteria</taxon>
        <taxon>Pseudomonadati</taxon>
        <taxon>Thermodesulfobacteriota</taxon>
        <taxon>Desulfovibrionia</taxon>
        <taxon>Desulfovibrionales</taxon>
        <taxon>Desulfovibrionaceae</taxon>
        <taxon>Oceanidesulfovibrio</taxon>
    </lineage>
</organism>
<sequence>MGYTSLVIQLARFGDLVQSARLVRSLSCPGAAVHVACDASLAEIAGLLYPQATIHPVRAHGGQGNPGELLAANSEAFEKLRAIAPDAVYNLNFSGLNYALASLFPEGTVHGYFVHEGQRLKDPWPQLGFRLSGRRPQAPCNLVDLWAHFTNAPIAPETVFPAARFDGADPGGLGVVLAGRHSRRSLPAEVLAPMAAAALDGIASRSGQGRAKKVYLLGTKAEKPLAKSFLRASSPRLAERVEDHTGGMDLPGLADFLRGLDLVLTPDTGTMHLAAALGTPVMACFLSSAWTWETGPYGAGHLVWQSAPPCAPCLEAQPCPNDMECLELFRAPRFLKNVVAAAAGKNVRPEELPESLLLLRGDQDAFGQSFEVLAGNDPYAAERYALRREIALLRGVAIEPSHAQAPLLTEQLTRLLYREQDWMLPPWHDRA</sequence>
<dbReference type="Pfam" id="PF01075">
    <property type="entry name" value="Glyco_transf_9"/>
    <property type="match status" value="1"/>
</dbReference>
<dbReference type="Proteomes" id="UP000448292">
    <property type="component" value="Unassembled WGS sequence"/>
</dbReference>
<dbReference type="SUPFAM" id="SSF53756">
    <property type="entry name" value="UDP-Glycosyltransferase/glycogen phosphorylase"/>
    <property type="match status" value="1"/>
</dbReference>
<dbReference type="AlphaFoldDB" id="A0A7M3MCU2"/>
<dbReference type="GO" id="GO:0005829">
    <property type="term" value="C:cytosol"/>
    <property type="evidence" value="ECO:0007669"/>
    <property type="project" value="TreeGrafter"/>
</dbReference>
<reference evidence="3 4" key="1">
    <citation type="submission" date="2018-06" db="EMBL/GenBank/DDBJ databases">
        <title>Complete genome of Desulfovibrio indonesiensis P37SLT.</title>
        <authorList>
            <person name="Crispim J.S."/>
            <person name="Vidigal P.M.P."/>
            <person name="Silva L.C.F."/>
            <person name="Laguardia C.N."/>
            <person name="Araujo L.C."/>
            <person name="Dias R.S."/>
            <person name="Sousa M.P."/>
            <person name="Paula S.O."/>
            <person name="Silva C."/>
        </authorList>
    </citation>
    <scope>NUCLEOTIDE SEQUENCE [LARGE SCALE GENOMIC DNA]</scope>
    <source>
        <strain evidence="3 4">P37SLT</strain>
    </source>
</reference>
<dbReference type="PANTHER" id="PTHR30160">
    <property type="entry name" value="TETRAACYLDISACCHARIDE 4'-KINASE-RELATED"/>
    <property type="match status" value="1"/>
</dbReference>
<dbReference type="OrthoDB" id="5506840at2"/>
<dbReference type="InterPro" id="IPR051199">
    <property type="entry name" value="LPS_LOS_Heptosyltrfase"/>
</dbReference>
<dbReference type="GO" id="GO:0008713">
    <property type="term" value="F:ADP-heptose-lipopolysaccharide heptosyltransferase activity"/>
    <property type="evidence" value="ECO:0007669"/>
    <property type="project" value="TreeGrafter"/>
</dbReference>
<gene>
    <name evidence="3" type="ORF">DPQ33_14340</name>
</gene>
<dbReference type="GO" id="GO:0009244">
    <property type="term" value="P:lipopolysaccharide core region biosynthetic process"/>
    <property type="evidence" value="ECO:0007669"/>
    <property type="project" value="TreeGrafter"/>
</dbReference>
<keyword evidence="4" id="KW-1185">Reference proteome</keyword>
<dbReference type="EMBL" id="QMIE01000014">
    <property type="protein sequence ID" value="TVM15880.1"/>
    <property type="molecule type" value="Genomic_DNA"/>
</dbReference>
<dbReference type="Gene3D" id="3.40.50.2000">
    <property type="entry name" value="Glycogen Phosphorylase B"/>
    <property type="match status" value="2"/>
</dbReference>
<dbReference type="InterPro" id="IPR002201">
    <property type="entry name" value="Glyco_trans_9"/>
</dbReference>
<name>A0A7M3MCU2_9BACT</name>
<comment type="caution">
    <text evidence="3">The sequence shown here is derived from an EMBL/GenBank/DDBJ whole genome shotgun (WGS) entry which is preliminary data.</text>
</comment>
<evidence type="ECO:0000313" key="4">
    <source>
        <dbReference type="Proteomes" id="UP000448292"/>
    </source>
</evidence>
<keyword evidence="2 3" id="KW-0808">Transferase</keyword>
<protein>
    <submittedName>
        <fullName evidence="3">Heptosyltransferase</fullName>
    </submittedName>
</protein>
<dbReference type="RefSeq" id="WP_144303921.1">
    <property type="nucleotide sequence ID" value="NZ_QMIE01000014.1"/>
</dbReference>
<dbReference type="CDD" id="cd03789">
    <property type="entry name" value="GT9_LPS_heptosyltransferase"/>
    <property type="match status" value="1"/>
</dbReference>
<accession>A0A7M3MCU2</accession>
<keyword evidence="1" id="KW-0328">Glycosyltransferase</keyword>
<evidence type="ECO:0000256" key="2">
    <source>
        <dbReference type="ARBA" id="ARBA00022679"/>
    </source>
</evidence>